<gene>
    <name evidence="1" type="ORF">RFULGI_LOCUS3968</name>
</gene>
<proteinExistence type="predicted"/>
<dbReference type="EMBL" id="CAJVPZ010003740">
    <property type="protein sequence ID" value="CAG8535074.1"/>
    <property type="molecule type" value="Genomic_DNA"/>
</dbReference>
<dbReference type="Proteomes" id="UP000789396">
    <property type="component" value="Unassembled WGS sequence"/>
</dbReference>
<evidence type="ECO:0000313" key="1">
    <source>
        <dbReference type="EMBL" id="CAG8535074.1"/>
    </source>
</evidence>
<protein>
    <submittedName>
        <fullName evidence="1">10617_t:CDS:1</fullName>
    </submittedName>
</protein>
<keyword evidence="2" id="KW-1185">Reference proteome</keyword>
<accession>A0A9N9FIA8</accession>
<sequence length="64" mass="7374">MLVVYATLVSKKHSRSVVCEEERELFCKDLEVCIEGDDLQVYLLISSVNFLCQYALMSLKQDVQ</sequence>
<organism evidence="1 2">
    <name type="scientific">Racocetra fulgida</name>
    <dbReference type="NCBI Taxonomy" id="60492"/>
    <lineage>
        <taxon>Eukaryota</taxon>
        <taxon>Fungi</taxon>
        <taxon>Fungi incertae sedis</taxon>
        <taxon>Mucoromycota</taxon>
        <taxon>Glomeromycotina</taxon>
        <taxon>Glomeromycetes</taxon>
        <taxon>Diversisporales</taxon>
        <taxon>Gigasporaceae</taxon>
        <taxon>Racocetra</taxon>
    </lineage>
</organism>
<evidence type="ECO:0000313" key="2">
    <source>
        <dbReference type="Proteomes" id="UP000789396"/>
    </source>
</evidence>
<reference evidence="1" key="1">
    <citation type="submission" date="2021-06" db="EMBL/GenBank/DDBJ databases">
        <authorList>
            <person name="Kallberg Y."/>
            <person name="Tangrot J."/>
            <person name="Rosling A."/>
        </authorList>
    </citation>
    <scope>NUCLEOTIDE SEQUENCE</scope>
    <source>
        <strain evidence="1">IN212</strain>
    </source>
</reference>
<comment type="caution">
    <text evidence="1">The sequence shown here is derived from an EMBL/GenBank/DDBJ whole genome shotgun (WGS) entry which is preliminary data.</text>
</comment>
<name>A0A9N9FIA8_9GLOM</name>
<dbReference type="AlphaFoldDB" id="A0A9N9FIA8"/>